<evidence type="ECO:0008006" key="4">
    <source>
        <dbReference type="Google" id="ProtNLM"/>
    </source>
</evidence>
<protein>
    <recommendedName>
        <fullName evidence="4">Auto-transporter adhesin head GIN domain-containing protein</fullName>
    </recommendedName>
</protein>
<feature type="signal peptide" evidence="1">
    <location>
        <begin position="1"/>
        <end position="20"/>
    </location>
</feature>
<evidence type="ECO:0000313" key="2">
    <source>
        <dbReference type="EMBL" id="MEM0542347.1"/>
    </source>
</evidence>
<accession>A0ABU9N6F6</accession>
<keyword evidence="3" id="KW-1185">Reference proteome</keyword>
<gene>
    <name evidence="2" type="ORF">WFZ85_06940</name>
</gene>
<reference evidence="2 3" key="1">
    <citation type="submission" date="2024-03" db="EMBL/GenBank/DDBJ databases">
        <title>Two novel species of the genus Flavobacterium exhibiting potentially degradation of complex polysaccharides.</title>
        <authorList>
            <person name="Lian X."/>
        </authorList>
    </citation>
    <scope>NUCLEOTIDE SEQUENCE [LARGE SCALE GENOMIC DNA]</scope>
    <source>
        <strain evidence="3">j3</strain>
    </source>
</reference>
<sequence length="126" mass="14623">MKTLRLLFLFTLFFSNFIVAQKDVPQFEIKISLQRNKVVLQKVSGTNFIDMSISKNEFYLNQNGMIDIDKDQEELTISDFVFSIKKVGKTIYFKSFKGTIWRDMSIVLDDFSYGVINQNGISTKPL</sequence>
<proteinExistence type="predicted"/>
<evidence type="ECO:0000313" key="3">
    <source>
        <dbReference type="Proteomes" id="UP001460072"/>
    </source>
</evidence>
<name>A0ABU9N6F6_9FLAO</name>
<evidence type="ECO:0000256" key="1">
    <source>
        <dbReference type="SAM" id="SignalP"/>
    </source>
</evidence>
<dbReference type="EMBL" id="JBCGDO010000007">
    <property type="protein sequence ID" value="MEM0542347.1"/>
    <property type="molecule type" value="Genomic_DNA"/>
</dbReference>
<keyword evidence="1" id="KW-0732">Signal</keyword>
<dbReference type="Proteomes" id="UP001460072">
    <property type="component" value="Unassembled WGS sequence"/>
</dbReference>
<dbReference type="RefSeq" id="WP_342695568.1">
    <property type="nucleotide sequence ID" value="NZ_JBCGDO010000007.1"/>
</dbReference>
<feature type="chain" id="PRO_5045492745" description="Auto-transporter adhesin head GIN domain-containing protein" evidence="1">
    <location>
        <begin position="21"/>
        <end position="126"/>
    </location>
</feature>
<organism evidence="2 3">
    <name type="scientific">Flavobacterium aureirubrum</name>
    <dbReference type="NCBI Taxonomy" id="3133147"/>
    <lineage>
        <taxon>Bacteria</taxon>
        <taxon>Pseudomonadati</taxon>
        <taxon>Bacteroidota</taxon>
        <taxon>Flavobacteriia</taxon>
        <taxon>Flavobacteriales</taxon>
        <taxon>Flavobacteriaceae</taxon>
        <taxon>Flavobacterium</taxon>
    </lineage>
</organism>
<comment type="caution">
    <text evidence="2">The sequence shown here is derived from an EMBL/GenBank/DDBJ whole genome shotgun (WGS) entry which is preliminary data.</text>
</comment>